<dbReference type="OrthoDB" id="205623at2759"/>
<dbReference type="AlphaFoldDB" id="D8LHM0"/>
<dbReference type="EC" id="2.8.2.1" evidence="4"/>
<protein>
    <submittedName>
        <fullName evidence="4">Aryl sulfotransferase</fullName>
        <ecNumber evidence="4">2.8.2.1</ecNumber>
    </submittedName>
</protein>
<dbReference type="EMBL" id="FN648372">
    <property type="protein sequence ID" value="CBN79302.1"/>
    <property type="molecule type" value="Genomic_DNA"/>
</dbReference>
<evidence type="ECO:0000256" key="2">
    <source>
        <dbReference type="ARBA" id="ARBA00022679"/>
    </source>
</evidence>
<organism evidence="4 5">
    <name type="scientific">Ectocarpus siliculosus</name>
    <name type="common">Brown alga</name>
    <name type="synonym">Conferva siliculosa</name>
    <dbReference type="NCBI Taxonomy" id="2880"/>
    <lineage>
        <taxon>Eukaryota</taxon>
        <taxon>Sar</taxon>
        <taxon>Stramenopiles</taxon>
        <taxon>Ochrophyta</taxon>
        <taxon>PX clade</taxon>
        <taxon>Phaeophyceae</taxon>
        <taxon>Ectocarpales</taxon>
        <taxon>Ectocarpaceae</taxon>
        <taxon>Ectocarpus</taxon>
    </lineage>
</organism>
<evidence type="ECO:0000313" key="5">
    <source>
        <dbReference type="Proteomes" id="UP000002630"/>
    </source>
</evidence>
<comment type="similarity">
    <text evidence="1">Belongs to the sulfotransferase 1 family.</text>
</comment>
<evidence type="ECO:0000259" key="3">
    <source>
        <dbReference type="Pfam" id="PF00685"/>
    </source>
</evidence>
<keyword evidence="5" id="KW-1185">Reference proteome</keyword>
<dbReference type="GO" id="GO:0004062">
    <property type="term" value="F:aryl sulfotransferase activity"/>
    <property type="evidence" value="ECO:0007669"/>
    <property type="project" value="UniProtKB-EC"/>
</dbReference>
<dbReference type="Proteomes" id="UP000002630">
    <property type="component" value="Linkage Group LG27"/>
</dbReference>
<dbReference type="SUPFAM" id="SSF52540">
    <property type="entry name" value="P-loop containing nucleoside triphosphate hydrolases"/>
    <property type="match status" value="1"/>
</dbReference>
<feature type="domain" description="Sulfotransferase" evidence="3">
    <location>
        <begin position="67"/>
        <end position="321"/>
    </location>
</feature>
<dbReference type="Gene3D" id="3.40.50.300">
    <property type="entry name" value="P-loop containing nucleotide triphosphate hydrolases"/>
    <property type="match status" value="1"/>
</dbReference>
<name>D8LHM0_ECTSI</name>
<dbReference type="eggNOG" id="KOG1584">
    <property type="taxonomic scope" value="Eukaryota"/>
</dbReference>
<dbReference type="InParanoid" id="D8LHM0"/>
<dbReference type="OMA" id="EFPILEC"/>
<dbReference type="PANTHER" id="PTHR11783">
    <property type="entry name" value="SULFOTRANSFERASE SULT"/>
    <property type="match status" value="1"/>
</dbReference>
<sequence length="333" mass="38230">MSSSDGRKIMPFRELPTRPRMAVPAWLPMMEEKQVKFTLSVVNGVYQMFKQEEDATNELIRTFETRDDDVFVCTFVKSGTTLTQQIITLLLNKGEQGEKNYTSVVPWMESLLFRQPENPSPEDERDREAQGWTLEKIKSTPNRRFFKSHSNLKQLPVGSAKGLKVIYVARNPKDVSVSLFHHVRHKQKAVFDGDQSDMIRCFVQGRCQNGSWFNHVLEWWEAAQADPEHVLFLHYENMLKEPEENIRKIADFAGIEHTPETIAKTAAASTIDSMRQNPKANIKPSENHLRKGGAGGWRDVYTARESEAFDEIYMQQMEGTGLRMDFGEGLVMP</sequence>
<evidence type="ECO:0000313" key="4">
    <source>
        <dbReference type="EMBL" id="CBN79302.1"/>
    </source>
</evidence>
<dbReference type="STRING" id="2880.D8LHM0"/>
<proteinExistence type="inferred from homology"/>
<dbReference type="InterPro" id="IPR000863">
    <property type="entry name" value="Sulfotransferase_dom"/>
</dbReference>
<gene>
    <name evidence="4" type="ORF">Esi_0197_0023</name>
</gene>
<dbReference type="InterPro" id="IPR027417">
    <property type="entry name" value="P-loop_NTPase"/>
</dbReference>
<reference evidence="4 5" key="1">
    <citation type="journal article" date="2010" name="Nature">
        <title>The Ectocarpus genome and the independent evolution of multicellularity in brown algae.</title>
        <authorList>
            <person name="Cock J.M."/>
            <person name="Sterck L."/>
            <person name="Rouze P."/>
            <person name="Scornet D."/>
            <person name="Allen A.E."/>
            <person name="Amoutzias G."/>
            <person name="Anthouard V."/>
            <person name="Artiguenave F."/>
            <person name="Aury J.M."/>
            <person name="Badger J.H."/>
            <person name="Beszteri B."/>
            <person name="Billiau K."/>
            <person name="Bonnet E."/>
            <person name="Bothwell J.H."/>
            <person name="Bowler C."/>
            <person name="Boyen C."/>
            <person name="Brownlee C."/>
            <person name="Carrano C.J."/>
            <person name="Charrier B."/>
            <person name="Cho G.Y."/>
            <person name="Coelho S.M."/>
            <person name="Collen J."/>
            <person name="Corre E."/>
            <person name="Da Silva C."/>
            <person name="Delage L."/>
            <person name="Delaroque N."/>
            <person name="Dittami S.M."/>
            <person name="Doulbeau S."/>
            <person name="Elias M."/>
            <person name="Farnham G."/>
            <person name="Gachon C.M."/>
            <person name="Gschloessl B."/>
            <person name="Heesch S."/>
            <person name="Jabbari K."/>
            <person name="Jubin C."/>
            <person name="Kawai H."/>
            <person name="Kimura K."/>
            <person name="Kloareg B."/>
            <person name="Kupper F.C."/>
            <person name="Lang D."/>
            <person name="Le Bail A."/>
            <person name="Leblanc C."/>
            <person name="Lerouge P."/>
            <person name="Lohr M."/>
            <person name="Lopez P.J."/>
            <person name="Martens C."/>
            <person name="Maumus F."/>
            <person name="Michel G."/>
            <person name="Miranda-Saavedra D."/>
            <person name="Morales J."/>
            <person name="Moreau H."/>
            <person name="Motomura T."/>
            <person name="Nagasato C."/>
            <person name="Napoli C.A."/>
            <person name="Nelson D.R."/>
            <person name="Nyvall-Collen P."/>
            <person name="Peters A.F."/>
            <person name="Pommier C."/>
            <person name="Potin P."/>
            <person name="Poulain J."/>
            <person name="Quesneville H."/>
            <person name="Read B."/>
            <person name="Rensing S.A."/>
            <person name="Ritter A."/>
            <person name="Rousvoal S."/>
            <person name="Samanta M."/>
            <person name="Samson G."/>
            <person name="Schroeder D.C."/>
            <person name="Segurens B."/>
            <person name="Strittmatter M."/>
            <person name="Tonon T."/>
            <person name="Tregear J.W."/>
            <person name="Valentin K."/>
            <person name="von Dassow P."/>
            <person name="Yamagishi T."/>
            <person name="Van de Peer Y."/>
            <person name="Wincker P."/>
        </authorList>
    </citation>
    <scope>NUCLEOTIDE SEQUENCE [LARGE SCALE GENOMIC DNA]</scope>
    <source>
        <strain evidence="5">Ec32 / CCAP1310/4</strain>
    </source>
</reference>
<keyword evidence="2 4" id="KW-0808">Transferase</keyword>
<accession>D8LHM0</accession>
<evidence type="ECO:0000256" key="1">
    <source>
        <dbReference type="ARBA" id="ARBA00005771"/>
    </source>
</evidence>
<dbReference type="Pfam" id="PF00685">
    <property type="entry name" value="Sulfotransfer_1"/>
    <property type="match status" value="1"/>
</dbReference>
<dbReference type="EMBL" id="FN649752">
    <property type="protein sequence ID" value="CBN79302.1"/>
    <property type="molecule type" value="Genomic_DNA"/>
</dbReference>